<evidence type="ECO:0000256" key="2">
    <source>
        <dbReference type="ARBA" id="ARBA00006351"/>
    </source>
</evidence>
<comment type="caution">
    <text evidence="13">The sequence shown here is derived from an EMBL/GenBank/DDBJ whole genome shotgun (WGS) entry which is preliminary data.</text>
</comment>
<keyword evidence="8" id="KW-0472">Membrane</keyword>
<keyword evidence="7" id="KW-1133">Transmembrane helix</keyword>
<dbReference type="InterPro" id="IPR051993">
    <property type="entry name" value="Glycosyltransferase_8"/>
</dbReference>
<evidence type="ECO:0000313" key="13">
    <source>
        <dbReference type="EMBL" id="MPC57031.1"/>
    </source>
</evidence>
<evidence type="ECO:0000256" key="10">
    <source>
        <dbReference type="ARBA" id="ARBA00037301"/>
    </source>
</evidence>
<evidence type="ECO:0000256" key="11">
    <source>
        <dbReference type="ARBA" id="ARBA00038854"/>
    </source>
</evidence>
<sequence>MLICCEWPVEYQRRVIFEWHPVWYPKDREDMRLMFRTCATERLFLPEMFPSVDAAIYIDTDLIFLRPPEELWAEFEKFDEVQLAAMAPCLFHYGSSKNKVPFYGDTGLNAGVMHMNLTRMKDFPGGGWIAANMKVFDTFKKRIKLADQDILNILFYKVS</sequence>
<keyword evidence="6" id="KW-0735">Signal-anchor</keyword>
<organism evidence="13 14">
    <name type="scientific">Portunus trituberculatus</name>
    <name type="common">Swimming crab</name>
    <name type="synonym">Neptunus trituberculatus</name>
    <dbReference type="NCBI Taxonomy" id="210409"/>
    <lineage>
        <taxon>Eukaryota</taxon>
        <taxon>Metazoa</taxon>
        <taxon>Ecdysozoa</taxon>
        <taxon>Arthropoda</taxon>
        <taxon>Crustacea</taxon>
        <taxon>Multicrustacea</taxon>
        <taxon>Malacostraca</taxon>
        <taxon>Eumalacostraca</taxon>
        <taxon>Eucarida</taxon>
        <taxon>Decapoda</taxon>
        <taxon>Pleocyemata</taxon>
        <taxon>Brachyura</taxon>
        <taxon>Eubrachyura</taxon>
        <taxon>Portunoidea</taxon>
        <taxon>Portunidae</taxon>
        <taxon>Portuninae</taxon>
        <taxon>Portunus</taxon>
    </lineage>
</organism>
<proteinExistence type="inferred from homology"/>
<evidence type="ECO:0000256" key="7">
    <source>
        <dbReference type="ARBA" id="ARBA00022989"/>
    </source>
</evidence>
<evidence type="ECO:0000256" key="9">
    <source>
        <dbReference type="ARBA" id="ARBA00023180"/>
    </source>
</evidence>
<dbReference type="EMBL" id="VSRR010014447">
    <property type="protein sequence ID" value="MPC57031.1"/>
    <property type="molecule type" value="Genomic_DNA"/>
</dbReference>
<dbReference type="OrthoDB" id="6362155at2759"/>
<dbReference type="GO" id="GO:0016266">
    <property type="term" value="P:protein O-linked glycosylation via N-acetyl-galactosamine"/>
    <property type="evidence" value="ECO:0007669"/>
    <property type="project" value="TreeGrafter"/>
</dbReference>
<dbReference type="Pfam" id="PF01501">
    <property type="entry name" value="Glyco_transf_8"/>
    <property type="match status" value="1"/>
</dbReference>
<dbReference type="PANTHER" id="PTHR46012">
    <property type="entry name" value="IP22168P"/>
    <property type="match status" value="1"/>
</dbReference>
<gene>
    <name evidence="13" type="primary">gxylt2</name>
    <name evidence="13" type="ORF">E2C01_050999</name>
</gene>
<comment type="similarity">
    <text evidence="2">Belongs to the glycosyltransferase 8 family.</text>
</comment>
<evidence type="ECO:0000256" key="6">
    <source>
        <dbReference type="ARBA" id="ARBA00022968"/>
    </source>
</evidence>
<reference evidence="13 14" key="1">
    <citation type="submission" date="2019-05" db="EMBL/GenBank/DDBJ databases">
        <title>Another draft genome of Portunus trituberculatus and its Hox gene families provides insights of decapod evolution.</title>
        <authorList>
            <person name="Jeong J.-H."/>
            <person name="Song I."/>
            <person name="Kim S."/>
            <person name="Choi T."/>
            <person name="Kim D."/>
            <person name="Ryu S."/>
            <person name="Kim W."/>
        </authorList>
    </citation>
    <scope>NUCLEOTIDE SEQUENCE [LARGE SCALE GENOMIC DNA]</scope>
    <source>
        <tissue evidence="13">Muscle</tissue>
    </source>
</reference>
<keyword evidence="14" id="KW-1185">Reference proteome</keyword>
<dbReference type="AlphaFoldDB" id="A0A5B7GAG0"/>
<comment type="catalytic activity">
    <reaction evidence="12">
        <text>3-O-(beta-D-glucosyl)-L-seryl-[EGF-like domain protein] + UDP-alpha-D-xylose = 3-O-[alpha-D-xylosyl-(1-&gt;3)-beta-D-glucosyl]-L-seryl-[EGF-like domain protein] + UDP + H(+)</text>
        <dbReference type="Rhea" id="RHEA:56064"/>
        <dbReference type="Rhea" id="RHEA-COMP:14610"/>
        <dbReference type="Rhea" id="RHEA-COMP:14611"/>
        <dbReference type="ChEBI" id="CHEBI:15378"/>
        <dbReference type="ChEBI" id="CHEBI:57632"/>
        <dbReference type="ChEBI" id="CHEBI:58223"/>
        <dbReference type="ChEBI" id="CHEBI:140575"/>
        <dbReference type="ChEBI" id="CHEBI:140576"/>
        <dbReference type="EC" id="2.4.2.42"/>
    </reaction>
</comment>
<dbReference type="Proteomes" id="UP000324222">
    <property type="component" value="Unassembled WGS sequence"/>
</dbReference>
<comment type="function">
    <text evidence="10">Glycosyltransferase which elongates the O-linked glucose attached to EGF-like repeats in the extracellular domain of Notch proteins by catalyzing the addition of xylose.</text>
</comment>
<evidence type="ECO:0000256" key="5">
    <source>
        <dbReference type="ARBA" id="ARBA00022692"/>
    </source>
</evidence>
<accession>A0A5B7GAG0</accession>
<dbReference type="InterPro" id="IPR002495">
    <property type="entry name" value="Glyco_trans_8"/>
</dbReference>
<name>A0A5B7GAG0_PORTR</name>
<comment type="subcellular location">
    <subcellularLocation>
        <location evidence="1">Membrane</location>
        <topology evidence="1">Single-pass type II membrane protein</topology>
    </subcellularLocation>
</comment>
<dbReference type="EC" id="2.4.2.42" evidence="11"/>
<dbReference type="PANTHER" id="PTHR46012:SF2">
    <property type="entry name" value="IP22168P"/>
    <property type="match status" value="1"/>
</dbReference>
<evidence type="ECO:0000256" key="8">
    <source>
        <dbReference type="ARBA" id="ARBA00023136"/>
    </source>
</evidence>
<protein>
    <recommendedName>
        <fullName evidence="11">UDP-D-xylose:beta-D-glucoside alpha-1,3-D-xylosyltransferase</fullName>
        <ecNumber evidence="11">2.4.2.42</ecNumber>
    </recommendedName>
</protein>
<dbReference type="InterPro" id="IPR029044">
    <property type="entry name" value="Nucleotide-diphossugar_trans"/>
</dbReference>
<evidence type="ECO:0000256" key="1">
    <source>
        <dbReference type="ARBA" id="ARBA00004606"/>
    </source>
</evidence>
<evidence type="ECO:0000256" key="12">
    <source>
        <dbReference type="ARBA" id="ARBA00049181"/>
    </source>
</evidence>
<evidence type="ECO:0000256" key="4">
    <source>
        <dbReference type="ARBA" id="ARBA00022679"/>
    </source>
</evidence>
<dbReference type="GO" id="GO:0140563">
    <property type="term" value="F:UDP-D-xylose:beta-D-glucoside alpha-1,3-D-xylosyltransferase activity"/>
    <property type="evidence" value="ECO:0007669"/>
    <property type="project" value="UniProtKB-EC"/>
</dbReference>
<evidence type="ECO:0000256" key="3">
    <source>
        <dbReference type="ARBA" id="ARBA00022676"/>
    </source>
</evidence>
<evidence type="ECO:0000313" key="14">
    <source>
        <dbReference type="Proteomes" id="UP000324222"/>
    </source>
</evidence>
<keyword evidence="4 13" id="KW-0808">Transferase</keyword>
<keyword evidence="9" id="KW-0325">Glycoprotein</keyword>
<keyword evidence="5" id="KW-0812">Transmembrane</keyword>
<dbReference type="SUPFAM" id="SSF53448">
    <property type="entry name" value="Nucleotide-diphospho-sugar transferases"/>
    <property type="match status" value="1"/>
</dbReference>
<dbReference type="Gene3D" id="3.90.550.10">
    <property type="entry name" value="Spore Coat Polysaccharide Biosynthesis Protein SpsA, Chain A"/>
    <property type="match status" value="1"/>
</dbReference>
<dbReference type="GO" id="GO:0016020">
    <property type="term" value="C:membrane"/>
    <property type="evidence" value="ECO:0007669"/>
    <property type="project" value="UniProtKB-SubCell"/>
</dbReference>
<keyword evidence="3" id="KW-0328">Glycosyltransferase</keyword>